<comment type="catalytic activity">
    <reaction evidence="7">
        <text>L-cysteinyl-[prolipoprotein] + a 1,2-diacyl-sn-glycero-3-phospho-(1'-sn-glycerol) = an S-1,2-diacyl-sn-glyceryl-L-cysteinyl-[prolipoprotein] + sn-glycerol 1-phosphate + H(+)</text>
        <dbReference type="Rhea" id="RHEA:56712"/>
        <dbReference type="Rhea" id="RHEA-COMP:14679"/>
        <dbReference type="Rhea" id="RHEA-COMP:14680"/>
        <dbReference type="ChEBI" id="CHEBI:15378"/>
        <dbReference type="ChEBI" id="CHEBI:29950"/>
        <dbReference type="ChEBI" id="CHEBI:57685"/>
        <dbReference type="ChEBI" id="CHEBI:64716"/>
        <dbReference type="ChEBI" id="CHEBI:140658"/>
        <dbReference type="EC" id="2.5.1.145"/>
    </reaction>
</comment>
<organism evidence="8">
    <name type="scientific">Candidatus Caldatribacterium californiense</name>
    <dbReference type="NCBI Taxonomy" id="1454726"/>
    <lineage>
        <taxon>Bacteria</taxon>
        <taxon>Pseudomonadati</taxon>
        <taxon>Atribacterota</taxon>
        <taxon>Atribacteria</taxon>
        <taxon>Atribacterales</taxon>
        <taxon>Candidatus Caldatribacteriaceae</taxon>
        <taxon>Candidatus Caldatribacterium</taxon>
    </lineage>
</organism>
<comment type="pathway">
    <text evidence="7">Protein modification; lipoprotein biosynthesis (diacylglyceryl transfer).</text>
</comment>
<keyword evidence="3 7" id="KW-0808">Transferase</keyword>
<evidence type="ECO:0000256" key="2">
    <source>
        <dbReference type="ARBA" id="ARBA00022475"/>
    </source>
</evidence>
<protein>
    <recommendedName>
        <fullName evidence="7">Phosphatidylglycerol--prolipoprotein diacylglyceryl transferase</fullName>
        <ecNumber evidence="7">2.5.1.145</ecNumber>
    </recommendedName>
</protein>
<feature type="transmembrane region" description="Helical" evidence="7">
    <location>
        <begin position="87"/>
        <end position="106"/>
    </location>
</feature>
<evidence type="ECO:0000256" key="5">
    <source>
        <dbReference type="ARBA" id="ARBA00022989"/>
    </source>
</evidence>
<evidence type="ECO:0000256" key="6">
    <source>
        <dbReference type="ARBA" id="ARBA00023136"/>
    </source>
</evidence>
<dbReference type="PANTHER" id="PTHR30589">
    <property type="entry name" value="PROLIPOPROTEIN DIACYLGLYCERYL TRANSFERASE"/>
    <property type="match status" value="1"/>
</dbReference>
<keyword evidence="2 7" id="KW-1003">Cell membrane</keyword>
<evidence type="ECO:0000256" key="7">
    <source>
        <dbReference type="HAMAP-Rule" id="MF_01147"/>
    </source>
</evidence>
<feature type="binding site" evidence="7">
    <location>
        <position position="130"/>
    </location>
    <ligand>
        <name>a 1,2-diacyl-sn-glycero-3-phospho-(1'-sn-glycerol)</name>
        <dbReference type="ChEBI" id="CHEBI:64716"/>
    </ligand>
</feature>
<dbReference type="GO" id="GO:0008961">
    <property type="term" value="F:phosphatidylglycerol-prolipoprotein diacylglyceryl transferase activity"/>
    <property type="evidence" value="ECO:0007669"/>
    <property type="project" value="UniProtKB-UniRule"/>
</dbReference>
<keyword evidence="4 7" id="KW-0812">Transmembrane</keyword>
<dbReference type="AlphaFoldDB" id="A0A7V4DEE1"/>
<dbReference type="EC" id="2.5.1.145" evidence="7"/>
<sequence>MHRILFTIGNFPVYSYGVLLGLAFLFGILFAIRRAPRFGVSPEAVIEAASLCIIGAVLGSRLAYVVLHWDYYRQFPSHIFSFREGGLTFYGGVLGAIVLTVPYLRLKHYPLAAFFDLFAPPLALGYAIARVGCFLNGCCFGRVSPFSFFPLGVRFPHLEGFRYPTQIYAIGYSLVILVLLLRLEKGCRFQGELFLDYLALYGVARFLIEYLRDEPFAVFGVFTLGQVACLGIILFAMVLRGVLRKRVAA</sequence>
<feature type="transmembrane region" description="Helical" evidence="7">
    <location>
        <begin position="217"/>
        <end position="239"/>
    </location>
</feature>
<dbReference type="HAMAP" id="MF_01147">
    <property type="entry name" value="Lgt"/>
    <property type="match status" value="1"/>
</dbReference>
<dbReference type="EMBL" id="DTFV01000062">
    <property type="protein sequence ID" value="HGI30555.1"/>
    <property type="molecule type" value="Genomic_DNA"/>
</dbReference>
<keyword evidence="6 7" id="KW-0472">Membrane</keyword>
<comment type="function">
    <text evidence="7">Catalyzes the transfer of the diacylglyceryl group from phosphatidylglycerol to the sulfhydryl group of the N-terminal cysteine of a prolipoprotein, the first step in the formation of mature lipoproteins.</text>
</comment>
<comment type="subcellular location">
    <subcellularLocation>
        <location evidence="7">Cell membrane</location>
        <topology evidence="7">Multi-pass membrane protein</topology>
    </subcellularLocation>
</comment>
<dbReference type="Pfam" id="PF01790">
    <property type="entry name" value="LGT"/>
    <property type="match status" value="1"/>
</dbReference>
<feature type="transmembrane region" description="Helical" evidence="7">
    <location>
        <begin position="44"/>
        <end position="67"/>
    </location>
</feature>
<evidence type="ECO:0000313" key="8">
    <source>
        <dbReference type="EMBL" id="HGI30555.1"/>
    </source>
</evidence>
<evidence type="ECO:0000256" key="1">
    <source>
        <dbReference type="ARBA" id="ARBA00007150"/>
    </source>
</evidence>
<comment type="similarity">
    <text evidence="1 7">Belongs to the Lgt family.</text>
</comment>
<dbReference type="UniPathway" id="UPA00664"/>
<reference evidence="8" key="1">
    <citation type="journal article" date="2020" name="mSystems">
        <title>Genome- and Community-Level Interaction Insights into Carbon Utilization and Element Cycling Functions of Hydrothermarchaeota in Hydrothermal Sediment.</title>
        <authorList>
            <person name="Zhou Z."/>
            <person name="Liu Y."/>
            <person name="Xu W."/>
            <person name="Pan J."/>
            <person name="Luo Z.H."/>
            <person name="Li M."/>
        </authorList>
    </citation>
    <scope>NUCLEOTIDE SEQUENCE [LARGE SCALE GENOMIC DNA]</scope>
    <source>
        <strain evidence="8">SpSt-747</strain>
    </source>
</reference>
<dbReference type="NCBIfam" id="TIGR00544">
    <property type="entry name" value="lgt"/>
    <property type="match status" value="1"/>
</dbReference>
<dbReference type="GO" id="GO:0005886">
    <property type="term" value="C:plasma membrane"/>
    <property type="evidence" value="ECO:0007669"/>
    <property type="project" value="UniProtKB-SubCell"/>
</dbReference>
<dbReference type="InterPro" id="IPR001640">
    <property type="entry name" value="Lgt"/>
</dbReference>
<dbReference type="PANTHER" id="PTHR30589:SF0">
    <property type="entry name" value="PHOSPHATIDYLGLYCEROL--PROLIPOPROTEIN DIACYLGLYCERYL TRANSFERASE"/>
    <property type="match status" value="1"/>
</dbReference>
<gene>
    <name evidence="7 8" type="primary">lgt</name>
    <name evidence="8" type="ORF">ENV30_04505</name>
</gene>
<feature type="transmembrane region" description="Helical" evidence="7">
    <location>
        <begin position="118"/>
        <end position="143"/>
    </location>
</feature>
<feature type="transmembrane region" description="Helical" evidence="7">
    <location>
        <begin position="13"/>
        <end position="32"/>
    </location>
</feature>
<evidence type="ECO:0000256" key="4">
    <source>
        <dbReference type="ARBA" id="ARBA00022692"/>
    </source>
</evidence>
<keyword evidence="5 7" id="KW-1133">Transmembrane helix</keyword>
<proteinExistence type="inferred from homology"/>
<dbReference type="GO" id="GO:0042158">
    <property type="term" value="P:lipoprotein biosynthetic process"/>
    <property type="evidence" value="ECO:0007669"/>
    <property type="project" value="UniProtKB-UniRule"/>
</dbReference>
<accession>A0A7V4DEE1</accession>
<comment type="caution">
    <text evidence="8">The sequence shown here is derived from an EMBL/GenBank/DDBJ whole genome shotgun (WGS) entry which is preliminary data.</text>
</comment>
<evidence type="ECO:0000256" key="3">
    <source>
        <dbReference type="ARBA" id="ARBA00022679"/>
    </source>
</evidence>
<name>A0A7V4DEE1_9BACT</name>
<feature type="transmembrane region" description="Helical" evidence="7">
    <location>
        <begin position="193"/>
        <end position="211"/>
    </location>
</feature>
<feature type="transmembrane region" description="Helical" evidence="7">
    <location>
        <begin position="163"/>
        <end position="181"/>
    </location>
</feature>
<keyword evidence="8" id="KW-0449">Lipoprotein</keyword>